<dbReference type="Proteomes" id="UP000816034">
    <property type="component" value="Unassembled WGS sequence"/>
</dbReference>
<reference evidence="1 2" key="1">
    <citation type="journal article" date="2018" name="BMC Genomics">
        <title>The genome of Naegleria lovaniensis, the basis for a comparative approach to unravel pathogenicity factors of the human pathogenic amoeba N. fowleri.</title>
        <authorList>
            <person name="Liechti N."/>
            <person name="Schurch N."/>
            <person name="Bruggmann R."/>
            <person name="Wittwer M."/>
        </authorList>
    </citation>
    <scope>NUCLEOTIDE SEQUENCE [LARGE SCALE GENOMIC DNA]</scope>
    <source>
        <strain evidence="1 2">ATCC 30569</strain>
    </source>
</reference>
<evidence type="ECO:0000313" key="1">
    <source>
        <dbReference type="EMBL" id="KAG2393098.1"/>
    </source>
</evidence>
<keyword evidence="2" id="KW-1185">Reference proteome</keyword>
<proteinExistence type="predicted"/>
<sequence length="109" mass="11876">MEFTTFGISQNYLSYVDSGISGGGSTGSVYGFQSWHAALMYKVTGTVSYCTFAVSDADALVTSEESRISNNQNPEVAGDSYLHVGEQIGNIMMVYDWCRAQTTSSQRSR</sequence>
<dbReference type="InterPro" id="IPR008929">
    <property type="entry name" value="Chondroitin_lyas"/>
</dbReference>
<accession>A0AA88KPG4</accession>
<dbReference type="GeneID" id="68102129"/>
<comment type="caution">
    <text evidence="1">The sequence shown here is derived from an EMBL/GenBank/DDBJ whole genome shotgun (WGS) entry which is preliminary data.</text>
</comment>
<protein>
    <submittedName>
        <fullName evidence="1">Uncharacterized protein</fullName>
    </submittedName>
</protein>
<dbReference type="EMBL" id="PYSW02000003">
    <property type="protein sequence ID" value="KAG2393098.1"/>
    <property type="molecule type" value="Genomic_DNA"/>
</dbReference>
<evidence type="ECO:0000313" key="2">
    <source>
        <dbReference type="Proteomes" id="UP000816034"/>
    </source>
</evidence>
<name>A0AA88KPG4_NAELO</name>
<dbReference type="RefSeq" id="XP_044554992.1">
    <property type="nucleotide sequence ID" value="XM_044699888.1"/>
</dbReference>
<dbReference type="Gene3D" id="1.50.10.100">
    <property type="entry name" value="Chondroitin AC/alginate lyase"/>
    <property type="match status" value="1"/>
</dbReference>
<gene>
    <name evidence="1" type="ORF">C9374_009675</name>
</gene>
<organism evidence="1 2">
    <name type="scientific">Naegleria lovaniensis</name>
    <name type="common">Amoeba</name>
    <dbReference type="NCBI Taxonomy" id="51637"/>
    <lineage>
        <taxon>Eukaryota</taxon>
        <taxon>Discoba</taxon>
        <taxon>Heterolobosea</taxon>
        <taxon>Tetramitia</taxon>
        <taxon>Eutetramitia</taxon>
        <taxon>Vahlkampfiidae</taxon>
        <taxon>Naegleria</taxon>
    </lineage>
</organism>
<dbReference type="AlphaFoldDB" id="A0AA88KPG4"/>